<protein>
    <submittedName>
        <fullName evidence="3">Transcriptional regulator, MarR family</fullName>
    </submittedName>
</protein>
<reference evidence="3 4" key="1">
    <citation type="submission" date="2016-10" db="EMBL/GenBank/DDBJ databases">
        <authorList>
            <person name="de Groot N.N."/>
        </authorList>
    </citation>
    <scope>NUCLEOTIDE SEQUENCE [LARGE SCALE GENOMIC DNA]</scope>
    <source>
        <strain evidence="3 4">DSM 45610</strain>
    </source>
</reference>
<dbReference type="STRING" id="1048340.SAMN05444487_10817"/>
<keyword evidence="4" id="KW-1185">Reference proteome</keyword>
<name>A0A1H2XR39_9BACL</name>
<dbReference type="GO" id="GO:0003677">
    <property type="term" value="F:DNA binding"/>
    <property type="evidence" value="ECO:0007669"/>
    <property type="project" value="UniProtKB-KW"/>
</dbReference>
<gene>
    <name evidence="3" type="ORF">SAMN05444487_10817</name>
</gene>
<evidence type="ECO:0000313" key="4">
    <source>
        <dbReference type="Proteomes" id="UP000198534"/>
    </source>
</evidence>
<dbReference type="PROSITE" id="PS50995">
    <property type="entry name" value="HTH_MARR_2"/>
    <property type="match status" value="1"/>
</dbReference>
<sequence length="140" mass="16631">MSNRTQLTQDTIQAFQFVIRKLRRGIQQQLEENWGISDFIFLHHLLTHGPTKGSDLSTELNVTNSHVTQQVNRMVKKGWISRHRSDVDKRVVELEITPSGKEIHAEMEERRFQYFKQQFRSLTDEELKTLLNLFYKLTDE</sequence>
<dbReference type="InterPro" id="IPR036390">
    <property type="entry name" value="WH_DNA-bd_sf"/>
</dbReference>
<dbReference type="Gene3D" id="1.10.10.10">
    <property type="entry name" value="Winged helix-like DNA-binding domain superfamily/Winged helix DNA-binding domain"/>
    <property type="match status" value="1"/>
</dbReference>
<dbReference type="SMART" id="SM00347">
    <property type="entry name" value="HTH_MARR"/>
    <property type="match status" value="1"/>
</dbReference>
<dbReference type="InterPro" id="IPR000835">
    <property type="entry name" value="HTH_MarR-typ"/>
</dbReference>
<dbReference type="SUPFAM" id="SSF46785">
    <property type="entry name" value="Winged helix' DNA-binding domain"/>
    <property type="match status" value="1"/>
</dbReference>
<keyword evidence="1" id="KW-0238">DNA-binding</keyword>
<dbReference type="GO" id="GO:0003700">
    <property type="term" value="F:DNA-binding transcription factor activity"/>
    <property type="evidence" value="ECO:0007669"/>
    <property type="project" value="InterPro"/>
</dbReference>
<evidence type="ECO:0000313" key="3">
    <source>
        <dbReference type="EMBL" id="SDW94954.1"/>
    </source>
</evidence>
<dbReference type="Proteomes" id="UP000198534">
    <property type="component" value="Unassembled WGS sequence"/>
</dbReference>
<dbReference type="PRINTS" id="PR00598">
    <property type="entry name" value="HTHMARR"/>
</dbReference>
<evidence type="ECO:0000259" key="2">
    <source>
        <dbReference type="PROSITE" id="PS50995"/>
    </source>
</evidence>
<dbReference type="AlphaFoldDB" id="A0A1H2XR39"/>
<dbReference type="PANTHER" id="PTHR33164:SF67">
    <property type="entry name" value="TRANSCRIPTIONAL REGULATOR, MARR FAMILY"/>
    <property type="match status" value="1"/>
</dbReference>
<dbReference type="RefSeq" id="WP_177167971.1">
    <property type="nucleotide sequence ID" value="NZ_FNNQ01000008.1"/>
</dbReference>
<dbReference type="PANTHER" id="PTHR33164">
    <property type="entry name" value="TRANSCRIPTIONAL REGULATOR, MARR FAMILY"/>
    <property type="match status" value="1"/>
</dbReference>
<dbReference type="InterPro" id="IPR039422">
    <property type="entry name" value="MarR/SlyA-like"/>
</dbReference>
<organism evidence="3 4">
    <name type="scientific">Marininema mesophilum</name>
    <dbReference type="NCBI Taxonomy" id="1048340"/>
    <lineage>
        <taxon>Bacteria</taxon>
        <taxon>Bacillati</taxon>
        <taxon>Bacillota</taxon>
        <taxon>Bacilli</taxon>
        <taxon>Bacillales</taxon>
        <taxon>Thermoactinomycetaceae</taxon>
        <taxon>Marininema</taxon>
    </lineage>
</organism>
<dbReference type="EMBL" id="FNNQ01000008">
    <property type="protein sequence ID" value="SDW94954.1"/>
    <property type="molecule type" value="Genomic_DNA"/>
</dbReference>
<dbReference type="Pfam" id="PF01047">
    <property type="entry name" value="MarR"/>
    <property type="match status" value="1"/>
</dbReference>
<evidence type="ECO:0000256" key="1">
    <source>
        <dbReference type="ARBA" id="ARBA00023125"/>
    </source>
</evidence>
<dbReference type="InterPro" id="IPR036388">
    <property type="entry name" value="WH-like_DNA-bd_sf"/>
</dbReference>
<feature type="domain" description="HTH marR-type" evidence="2">
    <location>
        <begin position="8"/>
        <end position="139"/>
    </location>
</feature>
<accession>A0A1H2XR39</accession>
<proteinExistence type="predicted"/>
<dbReference type="GO" id="GO:0006950">
    <property type="term" value="P:response to stress"/>
    <property type="evidence" value="ECO:0007669"/>
    <property type="project" value="TreeGrafter"/>
</dbReference>